<reference evidence="5 6" key="1">
    <citation type="journal article" date="2004" name="Nature">
        <title>Genome sequence of the ultrasmall unicellular red alga Cyanidioschyzon merolae 10D.</title>
        <authorList>
            <person name="Matsuzaki M."/>
            <person name="Misumi O."/>
            <person name="Shin-i T."/>
            <person name="Maruyama S."/>
            <person name="Takahara M."/>
            <person name="Miyagishima S."/>
            <person name="Mori T."/>
            <person name="Nishida K."/>
            <person name="Yagisawa F."/>
            <person name="Nishida K."/>
            <person name="Yoshida Y."/>
            <person name="Nishimura Y."/>
            <person name="Nakao S."/>
            <person name="Kobayashi T."/>
            <person name="Momoyama Y."/>
            <person name="Higashiyama T."/>
            <person name="Minoda A."/>
            <person name="Sano M."/>
            <person name="Nomoto H."/>
            <person name="Oishi K."/>
            <person name="Hayashi H."/>
            <person name="Ohta F."/>
            <person name="Nishizaka S."/>
            <person name="Haga S."/>
            <person name="Miura S."/>
            <person name="Morishita T."/>
            <person name="Kabeya Y."/>
            <person name="Terasawa K."/>
            <person name="Suzuki Y."/>
            <person name="Ishii Y."/>
            <person name="Asakawa S."/>
            <person name="Takano H."/>
            <person name="Ohta N."/>
            <person name="Kuroiwa H."/>
            <person name="Tanaka K."/>
            <person name="Shimizu N."/>
            <person name="Sugano S."/>
            <person name="Sato N."/>
            <person name="Nozaki H."/>
            <person name="Ogasawara N."/>
            <person name="Kohara Y."/>
            <person name="Kuroiwa T."/>
        </authorList>
    </citation>
    <scope>NUCLEOTIDE SEQUENCE [LARGE SCALE GENOMIC DNA]</scope>
    <source>
        <strain evidence="5 6">10D</strain>
    </source>
</reference>
<dbReference type="OrthoDB" id="16820at2759"/>
<evidence type="ECO:0000256" key="1">
    <source>
        <dbReference type="ARBA" id="ARBA00010363"/>
    </source>
</evidence>
<keyword evidence="5" id="KW-0456">Lyase</keyword>
<feature type="domain" description="VOC" evidence="4">
    <location>
        <begin position="11"/>
        <end position="137"/>
    </location>
</feature>
<dbReference type="SUPFAM" id="SSF54593">
    <property type="entry name" value="Glyoxalase/Bleomycin resistance protein/Dihydroxybiphenyl dioxygenase"/>
    <property type="match status" value="2"/>
</dbReference>
<feature type="region of interest" description="Disordered" evidence="3">
    <location>
        <begin position="325"/>
        <end position="392"/>
    </location>
</feature>
<name>M1UV34_CYAM1</name>
<dbReference type="EMBL" id="AP006498">
    <property type="protein sequence ID" value="BAM81766.1"/>
    <property type="molecule type" value="Genomic_DNA"/>
</dbReference>
<evidence type="ECO:0000256" key="3">
    <source>
        <dbReference type="SAM" id="MobiDB-lite"/>
    </source>
</evidence>
<organism evidence="5 6">
    <name type="scientific">Cyanidioschyzon merolae (strain NIES-3377 / 10D)</name>
    <name type="common">Unicellular red alga</name>
    <dbReference type="NCBI Taxonomy" id="280699"/>
    <lineage>
        <taxon>Eukaryota</taxon>
        <taxon>Rhodophyta</taxon>
        <taxon>Bangiophyceae</taxon>
        <taxon>Cyanidiales</taxon>
        <taxon>Cyanidiaceae</taxon>
        <taxon>Cyanidioschyzon</taxon>
    </lineage>
</organism>
<dbReference type="Gene3D" id="3.10.180.10">
    <property type="entry name" value="2,3-Dihydroxybiphenyl 1,2-Dioxygenase, domain 1"/>
    <property type="match status" value="2"/>
</dbReference>
<dbReference type="InterPro" id="IPR029068">
    <property type="entry name" value="Glyas_Bleomycin-R_OHBP_Dase"/>
</dbReference>
<dbReference type="Gramene" id="CMP124CT">
    <property type="protein sequence ID" value="CMP124CT"/>
    <property type="gene ID" value="CMP124C"/>
</dbReference>
<feature type="compositionally biased region" description="Basic and acidic residues" evidence="3">
    <location>
        <begin position="341"/>
        <end position="356"/>
    </location>
</feature>
<keyword evidence="6" id="KW-1185">Reference proteome</keyword>
<dbReference type="InterPro" id="IPR043193">
    <property type="entry name" value="GLOD4"/>
</dbReference>
<reference evidence="5 6" key="2">
    <citation type="journal article" date="2007" name="BMC Biol.">
        <title>A 100%-complete sequence reveals unusually simple genomic features in the hot-spring red alga Cyanidioschyzon merolae.</title>
        <authorList>
            <person name="Nozaki H."/>
            <person name="Takano H."/>
            <person name="Misumi O."/>
            <person name="Terasawa K."/>
            <person name="Matsuzaki M."/>
            <person name="Maruyama S."/>
            <person name="Nishida K."/>
            <person name="Yagisawa F."/>
            <person name="Yoshida Y."/>
            <person name="Fujiwara T."/>
            <person name="Takio S."/>
            <person name="Tamura K."/>
            <person name="Chung S.J."/>
            <person name="Nakamura S."/>
            <person name="Kuroiwa H."/>
            <person name="Tanaka K."/>
            <person name="Sato N."/>
            <person name="Kuroiwa T."/>
        </authorList>
    </citation>
    <scope>NUCLEOTIDE SEQUENCE [LARGE SCALE GENOMIC DNA]</scope>
    <source>
        <strain evidence="5 6">10D</strain>
    </source>
</reference>
<dbReference type="InterPro" id="IPR043194">
    <property type="entry name" value="GLOD4_C"/>
</dbReference>
<evidence type="ECO:0000313" key="6">
    <source>
        <dbReference type="Proteomes" id="UP000007014"/>
    </source>
</evidence>
<keyword evidence="2" id="KW-0677">Repeat</keyword>
<dbReference type="CDD" id="cd16357">
    <property type="entry name" value="GLOD4_C"/>
    <property type="match status" value="1"/>
</dbReference>
<feature type="compositionally biased region" description="Polar residues" evidence="3">
    <location>
        <begin position="377"/>
        <end position="392"/>
    </location>
</feature>
<evidence type="ECO:0000256" key="2">
    <source>
        <dbReference type="ARBA" id="ARBA00022737"/>
    </source>
</evidence>
<dbReference type="OMA" id="CDAECNG"/>
<dbReference type="InterPro" id="IPR037523">
    <property type="entry name" value="VOC_core"/>
</dbReference>
<dbReference type="Pfam" id="PF21701">
    <property type="entry name" value="GLOD4_C"/>
    <property type="match status" value="1"/>
</dbReference>
<feature type="domain" description="VOC" evidence="4">
    <location>
        <begin position="177"/>
        <end position="303"/>
    </location>
</feature>
<dbReference type="RefSeq" id="XP_005537802.1">
    <property type="nucleotide sequence ID" value="XM_005537745.1"/>
</dbReference>
<evidence type="ECO:0000259" key="4">
    <source>
        <dbReference type="PROSITE" id="PS51819"/>
    </source>
</evidence>
<feature type="region of interest" description="Disordered" evidence="3">
    <location>
        <begin position="144"/>
        <end position="173"/>
    </location>
</feature>
<evidence type="ECO:0000313" key="5">
    <source>
        <dbReference type="EMBL" id="BAM81766.1"/>
    </source>
</evidence>
<comment type="similarity">
    <text evidence="1">Belongs to the glyoxalase I family.</text>
</comment>
<dbReference type="eggNOG" id="KOG2943">
    <property type="taxonomic scope" value="Eukaryota"/>
</dbReference>
<dbReference type="KEGG" id="cme:CYME_CMP124C"/>
<dbReference type="GeneID" id="16996047"/>
<dbReference type="PROSITE" id="PS51819">
    <property type="entry name" value="VOC"/>
    <property type="match status" value="2"/>
</dbReference>
<dbReference type="PANTHER" id="PTHR46466">
    <property type="entry name" value="GLYOXALASE DOMAIN-CONTAINING PROTEIN 4"/>
    <property type="match status" value="1"/>
</dbReference>
<dbReference type="GO" id="GO:0016829">
    <property type="term" value="F:lyase activity"/>
    <property type="evidence" value="ECO:0007669"/>
    <property type="project" value="UniProtKB-KW"/>
</dbReference>
<proteinExistence type="inferred from homology"/>
<dbReference type="STRING" id="280699.M1UV34"/>
<dbReference type="AlphaFoldDB" id="M1UV34"/>
<gene>
    <name evidence="5" type="ORF">CYME_CMP124C</name>
</gene>
<sequence>MATEETTRRFRALHWVFKDPDRRKTYEFYRTVLGMKVLRHEEFDSECKASCNGPYDNRWSKTMYGFGPESEYFACELTYNYPIKKYALGNDLRFVELASTTIQERVRNSGWPFEEIQTGSVLELRAPGGYVFRCCGDDALTEAGKPPSKRLRTDIKQDGKSVSAAQNAEQRVTEPDPFRKISLHVTDIERSISFYRDELGMQLEGRSSDPEDCVRLRYPGDAFVVELVALPAGTALDHGEAYGRIAFSISGSPLDIEKKINENPKTLGRVQTPLVALDTPAKATVEVVILQDPDGYEICFVGESAFNELCVPDPDAEACLQEAMDADRSDEVPLWRAAPEATDKDSKAAEETHAVDANEPAAATEDRKSSKKHLENDTQNDAPGSTAEPSAT</sequence>
<dbReference type="HOGENOM" id="CLU_044479_0_0_1"/>
<accession>M1UV34</accession>
<feature type="compositionally biased region" description="Basic and acidic residues" evidence="3">
    <location>
        <begin position="364"/>
        <end position="376"/>
    </location>
</feature>
<dbReference type="Proteomes" id="UP000007014">
    <property type="component" value="Chromosome 16"/>
</dbReference>
<protein>
    <submittedName>
        <fullName evidence="5">Probable lactoylglutathione lyase</fullName>
    </submittedName>
</protein>
<dbReference type="PANTHER" id="PTHR46466:SF1">
    <property type="entry name" value="GLYOXALASE DOMAIN-CONTAINING PROTEIN 4"/>
    <property type="match status" value="1"/>
</dbReference>